<accession>C5LL06</accession>
<dbReference type="GeneID" id="9047797"/>
<protein>
    <submittedName>
        <fullName evidence="2">Uncharacterized protein</fullName>
    </submittedName>
</protein>
<dbReference type="Proteomes" id="UP000007800">
    <property type="component" value="Unassembled WGS sequence"/>
</dbReference>
<dbReference type="RefSeq" id="XP_002769852.1">
    <property type="nucleotide sequence ID" value="XM_002769806.1"/>
</dbReference>
<keyword evidence="3" id="KW-1185">Reference proteome</keyword>
<dbReference type="InParanoid" id="C5LL06"/>
<sequence>MCIFKTHFDSESANIDFDEAAENIWGGCDSYAIAKTKPGDGQPRNHTSNNFNRE</sequence>
<proteinExistence type="predicted"/>
<feature type="compositionally biased region" description="Polar residues" evidence="1">
    <location>
        <begin position="44"/>
        <end position="54"/>
    </location>
</feature>
<organism evidence="3">
    <name type="scientific">Perkinsus marinus (strain ATCC 50983 / TXsc)</name>
    <dbReference type="NCBI Taxonomy" id="423536"/>
    <lineage>
        <taxon>Eukaryota</taxon>
        <taxon>Sar</taxon>
        <taxon>Alveolata</taxon>
        <taxon>Perkinsozoa</taxon>
        <taxon>Perkinsea</taxon>
        <taxon>Perkinsida</taxon>
        <taxon>Perkinsidae</taxon>
        <taxon>Perkinsus</taxon>
    </lineage>
</organism>
<gene>
    <name evidence="2" type="ORF">Pmar_PMAR005911</name>
</gene>
<dbReference type="AlphaFoldDB" id="C5LL06"/>
<evidence type="ECO:0000313" key="2">
    <source>
        <dbReference type="EMBL" id="EER02570.1"/>
    </source>
</evidence>
<feature type="region of interest" description="Disordered" evidence="1">
    <location>
        <begin position="35"/>
        <end position="54"/>
    </location>
</feature>
<name>C5LL06_PERM5</name>
<evidence type="ECO:0000256" key="1">
    <source>
        <dbReference type="SAM" id="MobiDB-lite"/>
    </source>
</evidence>
<reference evidence="2 3" key="1">
    <citation type="submission" date="2008-07" db="EMBL/GenBank/DDBJ databases">
        <authorList>
            <person name="El-Sayed N."/>
            <person name="Caler E."/>
            <person name="Inman J."/>
            <person name="Amedeo P."/>
            <person name="Hass B."/>
            <person name="Wortman J."/>
        </authorList>
    </citation>
    <scope>NUCLEOTIDE SEQUENCE [LARGE SCALE GENOMIC DNA]</scope>
    <source>
        <strain evidence="3">ATCC 50983 / TXsc</strain>
    </source>
</reference>
<evidence type="ECO:0000313" key="3">
    <source>
        <dbReference type="Proteomes" id="UP000007800"/>
    </source>
</evidence>
<dbReference type="EMBL" id="GG683038">
    <property type="protein sequence ID" value="EER02570.1"/>
    <property type="molecule type" value="Genomic_DNA"/>
</dbReference>